<proteinExistence type="predicted"/>
<name>A0A1M5IQV5_9BACT</name>
<evidence type="ECO:0000313" key="2">
    <source>
        <dbReference type="EMBL" id="SHG30595.1"/>
    </source>
</evidence>
<organism evidence="2 3">
    <name type="scientific">Fodinibius roseus</name>
    <dbReference type="NCBI Taxonomy" id="1194090"/>
    <lineage>
        <taxon>Bacteria</taxon>
        <taxon>Pseudomonadati</taxon>
        <taxon>Balneolota</taxon>
        <taxon>Balneolia</taxon>
        <taxon>Balneolales</taxon>
        <taxon>Balneolaceae</taxon>
        <taxon>Fodinibius</taxon>
    </lineage>
</organism>
<protein>
    <submittedName>
        <fullName evidence="2">Dienelactone hydrolase family protein</fullName>
    </submittedName>
</protein>
<dbReference type="Pfam" id="PF01738">
    <property type="entry name" value="DLH"/>
    <property type="match status" value="2"/>
</dbReference>
<dbReference type="InterPro" id="IPR050261">
    <property type="entry name" value="FrsA_esterase"/>
</dbReference>
<dbReference type="InterPro" id="IPR002925">
    <property type="entry name" value="Dienelactn_hydro"/>
</dbReference>
<evidence type="ECO:0000313" key="3">
    <source>
        <dbReference type="Proteomes" id="UP000184041"/>
    </source>
</evidence>
<dbReference type="EMBL" id="FQUS01000024">
    <property type="protein sequence ID" value="SHG30595.1"/>
    <property type="molecule type" value="Genomic_DNA"/>
</dbReference>
<sequence length="794" mass="90558">MEKYKLTEHGIPWLLTLGMLLLMNYSDAVAQADRIDFFDEPYDVEYEEKMAESVNAGIDRFLTRYTSEVIGDREKYWNRQFDSPHAYNVSVDHNRNDLRRMIGATDTISDVTLEIKGDPGNGVIIADTEKSRIYEVEWTIHEGLKSEGLLLIPKGDIRASAVVIPDADETPEGYAGLEEGPGTALKMAEKGVRVLIPTIINRKTQHSGRDQLIPAHPWQNLDDYSVSRWSNITHREWIWRQSYVMGHHIIGMEVQKVLAAVDWLVKNKTGKSDEKIGVMGYAEGGLLAFYSAALDTRIDAAWVSGYFGSRKQLWREPVYRNVWGLLTEFGDAEMASLITPRSLLIEAAPVPGVKEPLPVKKGQRDFALAGELRTPSTNEIKSEIKKLNNFFPNESSLQPDVSLIDNVVGHGTDEALRVFIDHLGINAADSVPDKLLNSVTMHRPTDPGERHRRVFYNMEDYIQDMIPTADRRRYQFLEGDLSSPQSWDRSMEPYRKQFYDHLVGRIDKDLLPLNPRVRQIYDKENWKGYEVALDVWPDVNAWGILAVPKNINPDDKRPAIVMQHGIGGLPTTSIRVESYHHVLNALVNRGFVVFAPYNPYQFNIRKATALKKSVYSIIIPQHQQILNFLKSRDYVDRDRIALYGKSWGGRTALRVPVVLKDYSVVVSSAYFNDWLNKAVSTNYSNSYYWEDSIGIYEWNMGNTFTHAEMAAMIAPRPFMVEDGYLDGVAPYEMVASEFGKVERWYDMMGISERAELEIFKGGHEINGKGTFRFLHKYLNWPAPESPTKSQLISE</sequence>
<dbReference type="InterPro" id="IPR029058">
    <property type="entry name" value="AB_hydrolase_fold"/>
</dbReference>
<dbReference type="AlphaFoldDB" id="A0A1M5IQV5"/>
<keyword evidence="2" id="KW-0378">Hydrolase</keyword>
<dbReference type="Proteomes" id="UP000184041">
    <property type="component" value="Unassembled WGS sequence"/>
</dbReference>
<evidence type="ECO:0000259" key="1">
    <source>
        <dbReference type="Pfam" id="PF01738"/>
    </source>
</evidence>
<dbReference type="PANTHER" id="PTHR22946">
    <property type="entry name" value="DIENELACTONE HYDROLASE DOMAIN-CONTAINING PROTEIN-RELATED"/>
    <property type="match status" value="1"/>
</dbReference>
<dbReference type="GO" id="GO:0016787">
    <property type="term" value="F:hydrolase activity"/>
    <property type="evidence" value="ECO:0007669"/>
    <property type="project" value="UniProtKB-KW"/>
</dbReference>
<dbReference type="STRING" id="1194090.SAMN05443144_12430"/>
<feature type="domain" description="Dienelactone hydrolase" evidence="1">
    <location>
        <begin position="545"/>
        <end position="655"/>
    </location>
</feature>
<reference evidence="2 3" key="1">
    <citation type="submission" date="2016-11" db="EMBL/GenBank/DDBJ databases">
        <authorList>
            <person name="Jaros S."/>
            <person name="Januszkiewicz K."/>
            <person name="Wedrychowicz H."/>
        </authorList>
    </citation>
    <scope>NUCLEOTIDE SEQUENCE [LARGE SCALE GENOMIC DNA]</scope>
    <source>
        <strain evidence="2 3">DSM 21986</strain>
    </source>
</reference>
<dbReference type="RefSeq" id="WP_170864455.1">
    <property type="nucleotide sequence ID" value="NZ_FQUS01000024.1"/>
</dbReference>
<feature type="domain" description="Dienelactone hydrolase" evidence="1">
    <location>
        <begin position="175"/>
        <end position="308"/>
    </location>
</feature>
<keyword evidence="3" id="KW-1185">Reference proteome</keyword>
<accession>A0A1M5IQV5</accession>
<gene>
    <name evidence="2" type="ORF">SAMN05443144_12430</name>
</gene>
<dbReference type="SUPFAM" id="SSF53474">
    <property type="entry name" value="alpha/beta-Hydrolases"/>
    <property type="match status" value="2"/>
</dbReference>
<dbReference type="Gene3D" id="3.40.50.1820">
    <property type="entry name" value="alpha/beta hydrolase"/>
    <property type="match status" value="2"/>
</dbReference>